<dbReference type="RefSeq" id="WP_344532819.1">
    <property type="nucleotide sequence ID" value="NZ_BAAAPE010000015.1"/>
</dbReference>
<keyword evidence="1" id="KW-0378">Hydrolase</keyword>
<gene>
    <name evidence="5" type="ORF">GCM10009801_61740</name>
</gene>
<evidence type="ECO:0000313" key="5">
    <source>
        <dbReference type="EMBL" id="GAA2094039.1"/>
    </source>
</evidence>
<keyword evidence="4" id="KW-0472">Membrane</keyword>
<dbReference type="PROSITE" id="PS51318">
    <property type="entry name" value="TAT"/>
    <property type="match status" value="1"/>
</dbReference>
<keyword evidence="4" id="KW-0812">Transmembrane</keyword>
<dbReference type="InterPro" id="IPR006311">
    <property type="entry name" value="TAT_signal"/>
</dbReference>
<evidence type="ECO:0000256" key="3">
    <source>
        <dbReference type="ARBA" id="ARBA00023098"/>
    </source>
</evidence>
<evidence type="ECO:0000256" key="1">
    <source>
        <dbReference type="ARBA" id="ARBA00022801"/>
    </source>
</evidence>
<dbReference type="InterPro" id="IPR029058">
    <property type="entry name" value="AB_hydrolase_fold"/>
</dbReference>
<keyword evidence="2" id="KW-0442">Lipid degradation</keyword>
<keyword evidence="3" id="KW-0443">Lipid metabolism</keyword>
<protein>
    <submittedName>
        <fullName evidence="5">Lipase</fullName>
    </submittedName>
</protein>
<name>A0ABP5I6M9_9ACTN</name>
<proteinExistence type="predicted"/>
<reference evidence="6" key="1">
    <citation type="journal article" date="2019" name="Int. J. Syst. Evol. Microbiol.">
        <title>The Global Catalogue of Microorganisms (GCM) 10K type strain sequencing project: providing services to taxonomists for standard genome sequencing and annotation.</title>
        <authorList>
            <consortium name="The Broad Institute Genomics Platform"/>
            <consortium name="The Broad Institute Genome Sequencing Center for Infectious Disease"/>
            <person name="Wu L."/>
            <person name="Ma J."/>
        </authorList>
    </citation>
    <scope>NUCLEOTIDE SEQUENCE [LARGE SCALE GENOMIC DNA]</scope>
    <source>
        <strain evidence="6">JCM 15478</strain>
    </source>
</reference>
<dbReference type="Gene3D" id="3.40.50.1820">
    <property type="entry name" value="alpha/beta hydrolase"/>
    <property type="match status" value="1"/>
</dbReference>
<dbReference type="EMBL" id="BAAAPE010000015">
    <property type="protein sequence ID" value="GAA2094039.1"/>
    <property type="molecule type" value="Genomic_DNA"/>
</dbReference>
<dbReference type="Proteomes" id="UP001500016">
    <property type="component" value="Unassembled WGS sequence"/>
</dbReference>
<keyword evidence="6" id="KW-1185">Reference proteome</keyword>
<keyword evidence="4" id="KW-1133">Transmembrane helix</keyword>
<feature type="transmembrane region" description="Helical" evidence="4">
    <location>
        <begin position="20"/>
        <end position="40"/>
    </location>
</feature>
<evidence type="ECO:0000256" key="4">
    <source>
        <dbReference type="SAM" id="Phobius"/>
    </source>
</evidence>
<accession>A0ABP5I6M9</accession>
<dbReference type="PANTHER" id="PTHR10272">
    <property type="entry name" value="PLATELET-ACTIVATING FACTOR ACETYLHYDROLASE"/>
    <property type="match status" value="1"/>
</dbReference>
<organism evidence="5 6">
    <name type="scientific">Streptomyces albiaxialis</name>
    <dbReference type="NCBI Taxonomy" id="329523"/>
    <lineage>
        <taxon>Bacteria</taxon>
        <taxon>Bacillati</taxon>
        <taxon>Actinomycetota</taxon>
        <taxon>Actinomycetes</taxon>
        <taxon>Kitasatosporales</taxon>
        <taxon>Streptomycetaceae</taxon>
        <taxon>Streptomyces</taxon>
    </lineage>
</organism>
<sequence>MPSTSFHQGDGSAEPVRRRAVVGSAAALTAALTATLLAQFTRGAPRARARAGGDATGDLTGDVTLRLPGPTGPHRVGVALLHLTDEDRPDPWDPGTGGRELMVSVFHPARATHGRPRAPQMTPGAAEWFGRLDATRLHPQLPGSDVDWAATRTHAYEDAPPLPSARPRPVLLHTPGGGDPRTLGTALAQDLASHGYVVVSVDHPGETSEVEFPGGRIRTTALRGDPAKDTPLFRTMTETRVADLRFVLDVLPAHADALGLALDTRRVGAYGHSAGGTAVAQAMYEDPRIAAAVDLEGYLDLPSGELLPVAREGVDRPLLLVGTDGFRDARFDRSWGAMLDHPGGRTRRVEVRDAAHWVFTDLAAMVPPLERAGLMTAEGRNALVGRIAPARSVPLVRGTVRAFFDRHLDAGRPGGGSA</sequence>
<dbReference type="SUPFAM" id="SSF53474">
    <property type="entry name" value="alpha/beta-Hydrolases"/>
    <property type="match status" value="1"/>
</dbReference>
<comment type="caution">
    <text evidence="5">The sequence shown here is derived from an EMBL/GenBank/DDBJ whole genome shotgun (WGS) entry which is preliminary data.</text>
</comment>
<evidence type="ECO:0000256" key="2">
    <source>
        <dbReference type="ARBA" id="ARBA00022963"/>
    </source>
</evidence>
<dbReference type="PANTHER" id="PTHR10272:SF0">
    <property type="entry name" value="PLATELET-ACTIVATING FACTOR ACETYLHYDROLASE"/>
    <property type="match status" value="1"/>
</dbReference>
<evidence type="ECO:0000313" key="6">
    <source>
        <dbReference type="Proteomes" id="UP001500016"/>
    </source>
</evidence>